<gene>
    <name evidence="1" type="ORF">MLD38_013897</name>
</gene>
<comment type="caution">
    <text evidence="1">The sequence shown here is derived from an EMBL/GenBank/DDBJ whole genome shotgun (WGS) entry which is preliminary data.</text>
</comment>
<keyword evidence="2" id="KW-1185">Reference proteome</keyword>
<proteinExistence type="predicted"/>
<reference evidence="2" key="1">
    <citation type="journal article" date="2023" name="Front. Plant Sci.">
        <title>Chromosomal-level genome assembly of Melastoma candidum provides insights into trichome evolution.</title>
        <authorList>
            <person name="Zhong Y."/>
            <person name="Wu W."/>
            <person name="Sun C."/>
            <person name="Zou P."/>
            <person name="Liu Y."/>
            <person name="Dai S."/>
            <person name="Zhou R."/>
        </authorList>
    </citation>
    <scope>NUCLEOTIDE SEQUENCE [LARGE SCALE GENOMIC DNA]</scope>
</reference>
<name>A0ACB9RB47_9MYRT</name>
<dbReference type="Proteomes" id="UP001057402">
    <property type="component" value="Chromosome 4"/>
</dbReference>
<evidence type="ECO:0000313" key="2">
    <source>
        <dbReference type="Proteomes" id="UP001057402"/>
    </source>
</evidence>
<accession>A0ACB9RB47</accession>
<organism evidence="1 2">
    <name type="scientific">Melastoma candidum</name>
    <dbReference type="NCBI Taxonomy" id="119954"/>
    <lineage>
        <taxon>Eukaryota</taxon>
        <taxon>Viridiplantae</taxon>
        <taxon>Streptophyta</taxon>
        <taxon>Embryophyta</taxon>
        <taxon>Tracheophyta</taxon>
        <taxon>Spermatophyta</taxon>
        <taxon>Magnoliopsida</taxon>
        <taxon>eudicotyledons</taxon>
        <taxon>Gunneridae</taxon>
        <taxon>Pentapetalae</taxon>
        <taxon>rosids</taxon>
        <taxon>malvids</taxon>
        <taxon>Myrtales</taxon>
        <taxon>Melastomataceae</taxon>
        <taxon>Melastomatoideae</taxon>
        <taxon>Melastomateae</taxon>
        <taxon>Melastoma</taxon>
    </lineage>
</organism>
<evidence type="ECO:0000313" key="1">
    <source>
        <dbReference type="EMBL" id="KAI4376104.1"/>
    </source>
</evidence>
<dbReference type="EMBL" id="CM042883">
    <property type="protein sequence ID" value="KAI4376104.1"/>
    <property type="molecule type" value="Genomic_DNA"/>
</dbReference>
<sequence>MATADGKAAAATPTGTATLDASLWWDPFPSLLAQLEQLTPSSDLVDKLKENSAWFLQTVSFFRPPSNISRNALLSDRLKVGSHEFVAKPELRVKALDISSFLGLDEVQSYILVERSSDQLHSALGSVVQCFHHLILLQYHMERQCLLKCTRRILSHALSADIGSTESVSIREEALKMISGGLENRILNVLDNLLTSTLPERMDADLYTLCAEETMTEANLVLDILFLIYYESFCTCNGDKWRRLCLIYKGMLSGSYNLDNLAVSAEAESSFYYAKAQMLFILMETLNLETLLQMVHDKVTMRLNSFFLPKISRRSMP</sequence>
<protein>
    <submittedName>
        <fullName evidence="1">Uncharacterized protein</fullName>
    </submittedName>
</protein>